<name>A0A370GKI2_9BACI</name>
<dbReference type="Proteomes" id="UP000255326">
    <property type="component" value="Unassembled WGS sequence"/>
</dbReference>
<organism evidence="1 2">
    <name type="scientific">Falsibacillus pallidus</name>
    <dbReference type="NCBI Taxonomy" id="493781"/>
    <lineage>
        <taxon>Bacteria</taxon>
        <taxon>Bacillati</taxon>
        <taxon>Bacillota</taxon>
        <taxon>Bacilli</taxon>
        <taxon>Bacillales</taxon>
        <taxon>Bacillaceae</taxon>
        <taxon>Falsibacillus</taxon>
    </lineage>
</organism>
<protein>
    <submittedName>
        <fullName evidence="1">Uncharacterized protein</fullName>
    </submittedName>
</protein>
<dbReference type="EMBL" id="QQAY01000003">
    <property type="protein sequence ID" value="RDI44268.1"/>
    <property type="molecule type" value="Genomic_DNA"/>
</dbReference>
<gene>
    <name evidence="1" type="ORF">DFR59_103339</name>
</gene>
<dbReference type="RefSeq" id="WP_158538354.1">
    <property type="nucleotide sequence ID" value="NZ_QQAY01000003.1"/>
</dbReference>
<accession>A0A370GKI2</accession>
<evidence type="ECO:0000313" key="1">
    <source>
        <dbReference type="EMBL" id="RDI44268.1"/>
    </source>
</evidence>
<dbReference type="AlphaFoldDB" id="A0A370GKI2"/>
<keyword evidence="2" id="KW-1185">Reference proteome</keyword>
<reference evidence="1 2" key="1">
    <citation type="submission" date="2018-07" db="EMBL/GenBank/DDBJ databases">
        <title>Genomic Encyclopedia of Type Strains, Phase IV (KMG-IV): sequencing the most valuable type-strain genomes for metagenomic binning, comparative biology and taxonomic classification.</title>
        <authorList>
            <person name="Goeker M."/>
        </authorList>
    </citation>
    <scope>NUCLEOTIDE SEQUENCE [LARGE SCALE GENOMIC DNA]</scope>
    <source>
        <strain evidence="1 2">DSM 25281</strain>
    </source>
</reference>
<comment type="caution">
    <text evidence="1">The sequence shown here is derived from an EMBL/GenBank/DDBJ whole genome shotgun (WGS) entry which is preliminary data.</text>
</comment>
<proteinExistence type="predicted"/>
<sequence length="47" mass="5530">MRKRDPKEEMNYNEEGLNEVSSQIMNVYSEGTFDKEAAEQEEIETTE</sequence>
<evidence type="ECO:0000313" key="2">
    <source>
        <dbReference type="Proteomes" id="UP000255326"/>
    </source>
</evidence>